<dbReference type="Gene3D" id="1.10.357.10">
    <property type="entry name" value="Tetracycline Repressor, domain 2"/>
    <property type="match status" value="1"/>
</dbReference>
<keyword evidence="7" id="KW-1185">Reference proteome</keyword>
<dbReference type="InterPro" id="IPR050109">
    <property type="entry name" value="HTH-type_TetR-like_transc_reg"/>
</dbReference>
<dbReference type="SUPFAM" id="SSF46689">
    <property type="entry name" value="Homeodomain-like"/>
    <property type="match status" value="1"/>
</dbReference>
<keyword evidence="3" id="KW-0804">Transcription</keyword>
<name>A0ABT8G4V3_9MICO</name>
<evidence type="ECO:0000256" key="2">
    <source>
        <dbReference type="ARBA" id="ARBA00023125"/>
    </source>
</evidence>
<gene>
    <name evidence="6" type="ORF">QQX04_14310</name>
</gene>
<evidence type="ECO:0000313" key="6">
    <source>
        <dbReference type="EMBL" id="MDN4474171.1"/>
    </source>
</evidence>
<protein>
    <submittedName>
        <fullName evidence="6">TetR/AcrR family transcriptional regulator</fullName>
    </submittedName>
</protein>
<feature type="DNA-binding region" description="H-T-H motif" evidence="4">
    <location>
        <begin position="37"/>
        <end position="56"/>
    </location>
</feature>
<keyword evidence="1" id="KW-0805">Transcription regulation</keyword>
<dbReference type="PROSITE" id="PS50977">
    <property type="entry name" value="HTH_TETR_2"/>
    <property type="match status" value="1"/>
</dbReference>
<proteinExistence type="predicted"/>
<accession>A0ABT8G4V3</accession>
<dbReference type="EMBL" id="JAUHPV010000012">
    <property type="protein sequence ID" value="MDN4474171.1"/>
    <property type="molecule type" value="Genomic_DNA"/>
</dbReference>
<evidence type="ECO:0000313" key="7">
    <source>
        <dbReference type="Proteomes" id="UP001172738"/>
    </source>
</evidence>
<reference evidence="6" key="1">
    <citation type="submission" date="2023-06" db="EMBL/GenBank/DDBJ databases">
        <title>SYSU T00b26.</title>
        <authorList>
            <person name="Gao L."/>
            <person name="Fang B.-Z."/>
            <person name="Li W.-J."/>
        </authorList>
    </citation>
    <scope>NUCLEOTIDE SEQUENCE</scope>
    <source>
        <strain evidence="6">SYSU T00b26</strain>
    </source>
</reference>
<dbReference type="PANTHER" id="PTHR30055:SF148">
    <property type="entry name" value="TETR-FAMILY TRANSCRIPTIONAL REGULATOR"/>
    <property type="match status" value="1"/>
</dbReference>
<keyword evidence="2 4" id="KW-0238">DNA-binding</keyword>
<evidence type="ECO:0000256" key="1">
    <source>
        <dbReference type="ARBA" id="ARBA00023015"/>
    </source>
</evidence>
<evidence type="ECO:0000256" key="4">
    <source>
        <dbReference type="PROSITE-ProRule" id="PRU00335"/>
    </source>
</evidence>
<dbReference type="Gene3D" id="1.10.10.60">
    <property type="entry name" value="Homeodomain-like"/>
    <property type="match status" value="1"/>
</dbReference>
<dbReference type="PANTHER" id="PTHR30055">
    <property type="entry name" value="HTH-TYPE TRANSCRIPTIONAL REGULATOR RUTR"/>
    <property type="match status" value="1"/>
</dbReference>
<feature type="domain" description="HTH tetR-type" evidence="5">
    <location>
        <begin position="14"/>
        <end position="74"/>
    </location>
</feature>
<dbReference type="InterPro" id="IPR001647">
    <property type="entry name" value="HTH_TetR"/>
</dbReference>
<organism evidence="6 7">
    <name type="scientific">Demequina zhanjiangensis</name>
    <dbReference type="NCBI Taxonomy" id="3051659"/>
    <lineage>
        <taxon>Bacteria</taxon>
        <taxon>Bacillati</taxon>
        <taxon>Actinomycetota</taxon>
        <taxon>Actinomycetes</taxon>
        <taxon>Micrococcales</taxon>
        <taxon>Demequinaceae</taxon>
        <taxon>Demequina</taxon>
    </lineage>
</organism>
<comment type="caution">
    <text evidence="6">The sequence shown here is derived from an EMBL/GenBank/DDBJ whole genome shotgun (WGS) entry which is preliminary data.</text>
</comment>
<evidence type="ECO:0000259" key="5">
    <source>
        <dbReference type="PROSITE" id="PS50977"/>
    </source>
</evidence>
<dbReference type="RefSeq" id="WP_301130366.1">
    <property type="nucleotide sequence ID" value="NZ_JAUHPV010000012.1"/>
</dbReference>
<dbReference type="InterPro" id="IPR009057">
    <property type="entry name" value="Homeodomain-like_sf"/>
</dbReference>
<dbReference type="Pfam" id="PF16859">
    <property type="entry name" value="TetR_C_11"/>
    <property type="match status" value="1"/>
</dbReference>
<evidence type="ECO:0000256" key="3">
    <source>
        <dbReference type="ARBA" id="ARBA00023163"/>
    </source>
</evidence>
<dbReference type="Proteomes" id="UP001172738">
    <property type="component" value="Unassembled WGS sequence"/>
</dbReference>
<dbReference type="InterPro" id="IPR011075">
    <property type="entry name" value="TetR_C"/>
</dbReference>
<dbReference type="Pfam" id="PF00440">
    <property type="entry name" value="TetR_N"/>
    <property type="match status" value="1"/>
</dbReference>
<sequence>MNPAPEVKRRRRGAVLEDAILDAAWEVLSEGGYPAFTLDAVARRAHTSRTVLARRWDSRATLLAATVAHQAQREAGEPMDTGTLRNDVLVLLGEASLNLDRFVALLYASASGDGITHVTPPARLRELFLSESAARMEDAWFRAVDRGEAPDGPIDPWLLALPLDLFSAEVLMTRQAPGALRLAWIVDEVFMPLVRARME</sequence>